<evidence type="ECO:0000259" key="2">
    <source>
        <dbReference type="PROSITE" id="PS50885"/>
    </source>
</evidence>
<dbReference type="RefSeq" id="WP_134112491.1">
    <property type="nucleotide sequence ID" value="NZ_SOBG01000002.1"/>
</dbReference>
<evidence type="ECO:0000313" key="5">
    <source>
        <dbReference type="EMBL" id="TDT71897.1"/>
    </source>
</evidence>
<dbReference type="InterPro" id="IPR037522">
    <property type="entry name" value="HD_GYP_dom"/>
</dbReference>
<dbReference type="InterPro" id="IPR003607">
    <property type="entry name" value="HD/PDEase_dom"/>
</dbReference>
<feature type="domain" description="HD" evidence="3">
    <location>
        <begin position="407"/>
        <end position="529"/>
    </location>
</feature>
<dbReference type="SMART" id="SM00304">
    <property type="entry name" value="HAMP"/>
    <property type="match status" value="1"/>
</dbReference>
<dbReference type="GO" id="GO:0016020">
    <property type="term" value="C:membrane"/>
    <property type="evidence" value="ECO:0007669"/>
    <property type="project" value="InterPro"/>
</dbReference>
<feature type="domain" description="HAMP" evidence="2">
    <location>
        <begin position="316"/>
        <end position="369"/>
    </location>
</feature>
<dbReference type="SMART" id="SM00471">
    <property type="entry name" value="HDc"/>
    <property type="match status" value="1"/>
</dbReference>
<feature type="transmembrane region" description="Helical" evidence="1">
    <location>
        <begin position="12"/>
        <end position="33"/>
    </location>
</feature>
<dbReference type="EMBL" id="SOBG01000002">
    <property type="protein sequence ID" value="TDT71897.1"/>
    <property type="molecule type" value="Genomic_DNA"/>
</dbReference>
<feature type="domain" description="HD-GYP" evidence="4">
    <location>
        <begin position="385"/>
        <end position="575"/>
    </location>
</feature>
<keyword evidence="6" id="KW-1185">Reference proteome</keyword>
<dbReference type="PANTHER" id="PTHR43155:SF2">
    <property type="entry name" value="CYCLIC DI-GMP PHOSPHODIESTERASE PA4108"/>
    <property type="match status" value="1"/>
</dbReference>
<keyword evidence="1" id="KW-0472">Membrane</keyword>
<proteinExistence type="predicted"/>
<dbReference type="GO" id="GO:0007165">
    <property type="term" value="P:signal transduction"/>
    <property type="evidence" value="ECO:0007669"/>
    <property type="project" value="InterPro"/>
</dbReference>
<dbReference type="PROSITE" id="PS50885">
    <property type="entry name" value="HAMP"/>
    <property type="match status" value="1"/>
</dbReference>
<evidence type="ECO:0000259" key="4">
    <source>
        <dbReference type="PROSITE" id="PS51832"/>
    </source>
</evidence>
<dbReference type="PROSITE" id="PS51832">
    <property type="entry name" value="HD_GYP"/>
    <property type="match status" value="1"/>
</dbReference>
<dbReference type="Pfam" id="PF13487">
    <property type="entry name" value="HD_5"/>
    <property type="match status" value="1"/>
</dbReference>
<keyword evidence="1" id="KW-1133">Transmembrane helix</keyword>
<name>A0AA46DZM6_9FUSO</name>
<feature type="transmembrane region" description="Helical" evidence="1">
    <location>
        <begin position="290"/>
        <end position="312"/>
    </location>
</feature>
<dbReference type="Proteomes" id="UP000294678">
    <property type="component" value="Unassembled WGS sequence"/>
</dbReference>
<dbReference type="PROSITE" id="PS51831">
    <property type="entry name" value="HD"/>
    <property type="match status" value="1"/>
</dbReference>
<dbReference type="Gene3D" id="6.10.340.10">
    <property type="match status" value="1"/>
</dbReference>
<evidence type="ECO:0000259" key="3">
    <source>
        <dbReference type="PROSITE" id="PS51831"/>
    </source>
</evidence>
<sequence length="575" mass="68100">MKIKSTIKNIFYHTIIFIIIVLFFFILFSYISFKKIENERLDKRMSNFSNNLSEKLEMINKIYFLLEEKSDILLKTKLEKINKNYEIYGKIELEKFKEDFIDLYVIDNNYKVIKSTNKSNIGLDFNKYKYFRKNLEKILNNQKYVSDRINQSLKGKKILKYAYLPSNDKKYIFEASIDMDYYNKILDKNSIYKLTNYNKELFPEIKEINLYNKFGVNYITKESIKKDKIKYENIKKTFEIGKLYRYEIKNNNFREVYIYIPYIIKGKLGTSLNIILELKYDNELINKKSILLLLKNIFIAMLFIFILLFINYKYKKSILYPMEKLLEAIEQIKIGDLNTKIDIKNNNNEIKVIADAINEMVYKLKTVINEKEISNSLIEATLEKSEKGYLETVKALATAIDAKDSYTGGHCERVMEYSLMIADKLKIPDKFKKDLKFAAILHDIGKIGIKDNVLNKPGRFTDDEYNEIKKHPQIGYDILKDIEFLKNSATILLYHHEKLDGTGYPKGISSKEIPLLSKILMIADSFDAMTSKRVYRKKNMLPEEAFEEMKRCKNQFEQKLVEVFIEAYIEKYSNK</sequence>
<dbReference type="InterPro" id="IPR006674">
    <property type="entry name" value="HD_domain"/>
</dbReference>
<dbReference type="AlphaFoldDB" id="A0AA46DZM6"/>
<dbReference type="SUPFAM" id="SSF109604">
    <property type="entry name" value="HD-domain/PDEase-like"/>
    <property type="match status" value="1"/>
</dbReference>
<reference evidence="5 6" key="1">
    <citation type="submission" date="2019-03" db="EMBL/GenBank/DDBJ databases">
        <title>Genomic Encyclopedia of Type Strains, Phase IV (KMG-IV): sequencing the most valuable type-strain genomes for metagenomic binning, comparative biology and taxonomic classification.</title>
        <authorList>
            <person name="Goeker M."/>
        </authorList>
    </citation>
    <scope>NUCLEOTIDE SEQUENCE [LARGE SCALE GENOMIC DNA]</scope>
    <source>
        <strain evidence="5 6">DSM 100055</strain>
    </source>
</reference>
<evidence type="ECO:0000256" key="1">
    <source>
        <dbReference type="SAM" id="Phobius"/>
    </source>
</evidence>
<dbReference type="SUPFAM" id="SSF158472">
    <property type="entry name" value="HAMP domain-like"/>
    <property type="match status" value="1"/>
</dbReference>
<protein>
    <submittedName>
        <fullName evidence="5">HD-GYP domain-containing protein (C-di-GMP phosphodiesterase class II)</fullName>
    </submittedName>
</protein>
<dbReference type="InterPro" id="IPR003660">
    <property type="entry name" value="HAMP_dom"/>
</dbReference>
<dbReference type="PANTHER" id="PTHR43155">
    <property type="entry name" value="CYCLIC DI-GMP PHOSPHODIESTERASE PA4108-RELATED"/>
    <property type="match status" value="1"/>
</dbReference>
<dbReference type="CDD" id="cd00077">
    <property type="entry name" value="HDc"/>
    <property type="match status" value="1"/>
</dbReference>
<accession>A0AA46DZM6</accession>
<evidence type="ECO:0000313" key="6">
    <source>
        <dbReference type="Proteomes" id="UP000294678"/>
    </source>
</evidence>
<dbReference type="Pfam" id="PF00672">
    <property type="entry name" value="HAMP"/>
    <property type="match status" value="1"/>
</dbReference>
<keyword evidence="1" id="KW-0812">Transmembrane</keyword>
<organism evidence="5 6">
    <name type="scientific">Hypnocyclicus thermotrophus</name>
    <dbReference type="NCBI Taxonomy" id="1627895"/>
    <lineage>
        <taxon>Bacteria</taxon>
        <taxon>Fusobacteriati</taxon>
        <taxon>Fusobacteriota</taxon>
        <taxon>Fusobacteriia</taxon>
        <taxon>Fusobacteriales</taxon>
        <taxon>Fusobacteriaceae</taxon>
        <taxon>Hypnocyclicus</taxon>
    </lineage>
</organism>
<dbReference type="Gene3D" id="1.10.3210.10">
    <property type="entry name" value="Hypothetical protein af1432"/>
    <property type="match status" value="1"/>
</dbReference>
<comment type="caution">
    <text evidence="5">The sequence shown here is derived from an EMBL/GenBank/DDBJ whole genome shotgun (WGS) entry which is preliminary data.</text>
</comment>
<dbReference type="CDD" id="cd06225">
    <property type="entry name" value="HAMP"/>
    <property type="match status" value="1"/>
</dbReference>
<gene>
    <name evidence="5" type="ORF">EV215_0589</name>
</gene>